<organism evidence="1 2">
    <name type="scientific">Crocosphaera watsonii WH 8501</name>
    <dbReference type="NCBI Taxonomy" id="165597"/>
    <lineage>
        <taxon>Bacteria</taxon>
        <taxon>Bacillati</taxon>
        <taxon>Cyanobacteriota</taxon>
        <taxon>Cyanophyceae</taxon>
        <taxon>Oscillatoriophycideae</taxon>
        <taxon>Chroococcales</taxon>
        <taxon>Aphanothecaceae</taxon>
        <taxon>Crocosphaera</taxon>
    </lineage>
</organism>
<evidence type="ECO:0000313" key="1">
    <source>
        <dbReference type="EMBL" id="EAM49496.1"/>
    </source>
</evidence>
<gene>
    <name evidence="1" type="ORF">CwatDRAFT_2316</name>
</gene>
<dbReference type="OrthoDB" id="484027at2"/>
<evidence type="ECO:0008006" key="3">
    <source>
        <dbReference type="Google" id="ProtNLM"/>
    </source>
</evidence>
<dbReference type="KEGG" id="cwa:CwatDRAFT_2316"/>
<reference evidence="1" key="1">
    <citation type="submission" date="2004-02" db="EMBL/GenBank/DDBJ databases">
        <authorList>
            <consortium name="DOE Joint Genome Institute"/>
        </authorList>
    </citation>
    <scope>NUCLEOTIDE SEQUENCE [LARGE SCALE GENOMIC DNA]</scope>
    <source>
        <strain evidence="1">WH 8501</strain>
    </source>
</reference>
<reference evidence="1" key="2">
    <citation type="submission" date="2005-06" db="EMBL/GenBank/DDBJ databases">
        <title>Sequencing of the draft genome and assembly of Crocosphaera watsonii WH 8501.</title>
        <authorList>
            <consortium name="US DOE Joint Genome Institute (JGI-PGF)"/>
            <person name="Copeland A."/>
            <person name="Lucas S."/>
            <person name="Lapidus A."/>
            <person name="Barry K."/>
            <person name="Detter C."/>
            <person name="Glavina T."/>
            <person name="Hammon N."/>
            <person name="Israni S."/>
            <person name="Pitluck S."/>
            <person name="Richardson P."/>
        </authorList>
    </citation>
    <scope>NUCLEOTIDE SEQUENCE [LARGE SCALE GENOMIC DNA]</scope>
    <source>
        <strain evidence="1">WH 8501</strain>
    </source>
</reference>
<comment type="caution">
    <text evidence="1">The sequence shown here is derived from an EMBL/GenBank/DDBJ whole genome shotgun (WGS) entry which is preliminary data.</text>
</comment>
<protein>
    <recommendedName>
        <fullName evidence="3">DUF3038 domain-containing protein</fullName>
    </recommendedName>
</protein>
<dbReference type="AlphaFoldDB" id="Q4C009"/>
<dbReference type="Pfam" id="PF11237">
    <property type="entry name" value="DUF3038"/>
    <property type="match status" value="1"/>
</dbReference>
<accession>Q4C009</accession>
<dbReference type="InterPro" id="IPR021399">
    <property type="entry name" value="DUF3038"/>
</dbReference>
<dbReference type="EMBL" id="AADV02000067">
    <property type="protein sequence ID" value="EAM49496.1"/>
    <property type="molecule type" value="Genomic_DNA"/>
</dbReference>
<reference evidence="1" key="3">
    <citation type="submission" date="2016-12" db="EMBL/GenBank/DDBJ databases">
        <title>Annotation of the draft genome assembly of Crocosphaera watsonii WH 8501.</title>
        <authorList>
            <consortium name="US DOE Joint Genome Institute (JGI-ORNL)"/>
            <person name="Larimer F."/>
            <person name="Land M."/>
        </authorList>
    </citation>
    <scope>NUCLEOTIDE SEQUENCE</scope>
    <source>
        <strain evidence="1">WH 8501</strain>
    </source>
</reference>
<keyword evidence="2" id="KW-1185">Reference proteome</keyword>
<sequence length="184" mass="21316">MSQSVSTWGDTPLTNPPTPQQLYQMQTHLDLVLLASECLIAIDSDMLLQAALYLDIDTTLVEKIKLWSNRDTIETDPLQSFTLEELRSLILIICYINQQYKELVRRAVNLLEQMTAQDKDPAKTTLLGNYLEKFRYFHPKKPNEVNLSSEQLVQLAWKLLIDLLFYSGDNGYDRLWLALLDYKS</sequence>
<proteinExistence type="predicted"/>
<name>Q4C009_CROWT</name>
<dbReference type="Proteomes" id="UP000003922">
    <property type="component" value="Unassembled WGS sequence"/>
</dbReference>
<evidence type="ECO:0000313" key="2">
    <source>
        <dbReference type="Proteomes" id="UP000003922"/>
    </source>
</evidence>